<gene>
    <name evidence="2" type="ORF">HaLaN_17230</name>
</gene>
<dbReference type="AlphaFoldDB" id="A0A699ZDF0"/>
<proteinExistence type="predicted"/>
<dbReference type="Proteomes" id="UP000485058">
    <property type="component" value="Unassembled WGS sequence"/>
</dbReference>
<reference evidence="2 3" key="1">
    <citation type="submission" date="2020-02" db="EMBL/GenBank/DDBJ databases">
        <title>Draft genome sequence of Haematococcus lacustris strain NIES-144.</title>
        <authorList>
            <person name="Morimoto D."/>
            <person name="Nakagawa S."/>
            <person name="Yoshida T."/>
            <person name="Sawayama S."/>
        </authorList>
    </citation>
    <scope>NUCLEOTIDE SEQUENCE [LARGE SCALE GENOMIC DNA]</scope>
    <source>
        <strain evidence="2 3">NIES-144</strain>
    </source>
</reference>
<organism evidence="2 3">
    <name type="scientific">Haematococcus lacustris</name>
    <name type="common">Green alga</name>
    <name type="synonym">Haematococcus pluvialis</name>
    <dbReference type="NCBI Taxonomy" id="44745"/>
    <lineage>
        <taxon>Eukaryota</taxon>
        <taxon>Viridiplantae</taxon>
        <taxon>Chlorophyta</taxon>
        <taxon>core chlorophytes</taxon>
        <taxon>Chlorophyceae</taxon>
        <taxon>CS clade</taxon>
        <taxon>Chlamydomonadales</taxon>
        <taxon>Haematococcaceae</taxon>
        <taxon>Haematococcus</taxon>
    </lineage>
</organism>
<feature type="compositionally biased region" description="Basic and acidic residues" evidence="1">
    <location>
        <begin position="22"/>
        <end position="31"/>
    </location>
</feature>
<evidence type="ECO:0000256" key="1">
    <source>
        <dbReference type="SAM" id="MobiDB-lite"/>
    </source>
</evidence>
<evidence type="ECO:0000313" key="2">
    <source>
        <dbReference type="EMBL" id="GFH20151.1"/>
    </source>
</evidence>
<evidence type="ECO:0000313" key="3">
    <source>
        <dbReference type="Proteomes" id="UP000485058"/>
    </source>
</evidence>
<name>A0A699ZDF0_HAELA</name>
<feature type="compositionally biased region" description="Basic and acidic residues" evidence="1">
    <location>
        <begin position="90"/>
        <end position="101"/>
    </location>
</feature>
<feature type="region of interest" description="Disordered" evidence="1">
    <location>
        <begin position="1"/>
        <end position="31"/>
    </location>
</feature>
<keyword evidence="3" id="KW-1185">Reference proteome</keyword>
<sequence length="110" mass="12552">MKGKKRKGTDEPKQPKPKKPPKWAEQKTRLHGAQEKVLERYFKKACRKVVERANSGKPTDRVPGKVVTVDEFRISRVSSAMNNPQPCEAELDRSKPTRLEGWKPQPGQFG</sequence>
<feature type="region of interest" description="Disordered" evidence="1">
    <location>
        <begin position="79"/>
        <end position="110"/>
    </location>
</feature>
<dbReference type="EMBL" id="BLLF01001584">
    <property type="protein sequence ID" value="GFH20151.1"/>
    <property type="molecule type" value="Genomic_DNA"/>
</dbReference>
<comment type="caution">
    <text evidence="2">The sequence shown here is derived from an EMBL/GenBank/DDBJ whole genome shotgun (WGS) entry which is preliminary data.</text>
</comment>
<protein>
    <submittedName>
        <fullName evidence="2">Uncharacterized protein</fullName>
    </submittedName>
</protein>
<accession>A0A699ZDF0</accession>